<dbReference type="PRINTS" id="PR00080">
    <property type="entry name" value="SDRFAMILY"/>
</dbReference>
<name>A0A2A5KYG0_9HYPH</name>
<reference evidence="5 6" key="1">
    <citation type="submission" date="2017-09" db="EMBL/GenBank/DDBJ databases">
        <title>Comparative genomics of rhizobia isolated from Phaseolus vulgaris in China.</title>
        <authorList>
            <person name="Tong W."/>
        </authorList>
    </citation>
    <scope>NUCLEOTIDE SEQUENCE [LARGE SCALE GENOMIC DNA]</scope>
    <source>
        <strain evidence="5 6">L101</strain>
    </source>
</reference>
<dbReference type="AlphaFoldDB" id="A0A2A5KYG0"/>
<dbReference type="InterPro" id="IPR051911">
    <property type="entry name" value="SDR_oxidoreductase"/>
</dbReference>
<dbReference type="NCBIfam" id="NF006114">
    <property type="entry name" value="PRK08263.1"/>
    <property type="match status" value="1"/>
</dbReference>
<dbReference type="Pfam" id="PF00106">
    <property type="entry name" value="adh_short"/>
    <property type="match status" value="1"/>
</dbReference>
<comment type="similarity">
    <text evidence="1 3">Belongs to the short-chain dehydrogenases/reductases (SDR) family.</text>
</comment>
<evidence type="ECO:0000256" key="1">
    <source>
        <dbReference type="ARBA" id="ARBA00006484"/>
    </source>
</evidence>
<dbReference type="Proteomes" id="UP000218807">
    <property type="component" value="Unassembled WGS sequence"/>
</dbReference>
<protein>
    <submittedName>
        <fullName evidence="5">Short-chain dehydrogenase/reductase</fullName>
    </submittedName>
</protein>
<dbReference type="InterPro" id="IPR020904">
    <property type="entry name" value="Sc_DH/Rdtase_CS"/>
</dbReference>
<dbReference type="CDD" id="cd05374">
    <property type="entry name" value="17beta-HSD-like_SDR_c"/>
    <property type="match status" value="1"/>
</dbReference>
<evidence type="ECO:0000256" key="3">
    <source>
        <dbReference type="RuleBase" id="RU000363"/>
    </source>
</evidence>
<keyword evidence="2" id="KW-0560">Oxidoreductase</keyword>
<dbReference type="Gene3D" id="3.40.50.720">
    <property type="entry name" value="NAD(P)-binding Rossmann-like Domain"/>
    <property type="match status" value="1"/>
</dbReference>
<dbReference type="NCBIfam" id="NF004824">
    <property type="entry name" value="PRK06180.1"/>
    <property type="match status" value="1"/>
</dbReference>
<dbReference type="InterPro" id="IPR002347">
    <property type="entry name" value="SDR_fam"/>
</dbReference>
<evidence type="ECO:0000313" key="5">
    <source>
        <dbReference type="EMBL" id="PCK82088.1"/>
    </source>
</evidence>
<dbReference type="PROSITE" id="PS00061">
    <property type="entry name" value="ADH_SHORT"/>
    <property type="match status" value="1"/>
</dbReference>
<dbReference type="RefSeq" id="WP_096762377.1">
    <property type="nucleotide sequence ID" value="NZ_NXDM01000004.1"/>
</dbReference>
<dbReference type="InterPro" id="IPR057326">
    <property type="entry name" value="KR_dom"/>
</dbReference>
<dbReference type="SMART" id="SM00822">
    <property type="entry name" value="PKS_KR"/>
    <property type="match status" value="1"/>
</dbReference>
<dbReference type="PANTHER" id="PTHR43976">
    <property type="entry name" value="SHORT CHAIN DEHYDROGENASE"/>
    <property type="match status" value="1"/>
</dbReference>
<accession>A0A2A5KYG0</accession>
<sequence>MSKVWLITGSSRGLGRALAEAVLAAGDNLVATARNPAQLADLSERYGGQVLTLALDVTNEAAAAATVEAAVKRFGRIDVLVNNAGYGNVGSIEDTSLADFRAQIETNLFGTIIMSKAVIALMRGQGAGHIIQFSSVGGRIGPAGRGAYSAAKFGVEGFSEVLAKEVSPFGVRVTMVEPGGFRTDFAGASTVLAEGRAEYAETVGATVRFQREYDGRQPGDPAKAAAVIIHIAGLDEPPFRLLLGSDAVRNVEKADAARIAADREWRAVSVSTDFEPDAEVGAMPWEKKAG</sequence>
<dbReference type="EMBL" id="NXDM01000004">
    <property type="protein sequence ID" value="PCK82088.1"/>
    <property type="molecule type" value="Genomic_DNA"/>
</dbReference>
<evidence type="ECO:0000313" key="6">
    <source>
        <dbReference type="Proteomes" id="UP000218807"/>
    </source>
</evidence>
<gene>
    <name evidence="5" type="ORF">CPT34_06660</name>
</gene>
<keyword evidence="6" id="KW-1185">Reference proteome</keyword>
<dbReference type="PRINTS" id="PR00081">
    <property type="entry name" value="GDHRDH"/>
</dbReference>
<comment type="caution">
    <text evidence="5">The sequence shown here is derived from an EMBL/GenBank/DDBJ whole genome shotgun (WGS) entry which is preliminary data.</text>
</comment>
<dbReference type="PANTHER" id="PTHR43976:SF16">
    <property type="entry name" value="SHORT-CHAIN DEHYDROGENASE_REDUCTASE FAMILY PROTEIN"/>
    <property type="match status" value="1"/>
</dbReference>
<dbReference type="GO" id="GO:0016491">
    <property type="term" value="F:oxidoreductase activity"/>
    <property type="evidence" value="ECO:0007669"/>
    <property type="project" value="UniProtKB-KW"/>
</dbReference>
<proteinExistence type="inferred from homology"/>
<dbReference type="SUPFAM" id="SSF51735">
    <property type="entry name" value="NAD(P)-binding Rossmann-fold domains"/>
    <property type="match status" value="1"/>
</dbReference>
<evidence type="ECO:0000256" key="2">
    <source>
        <dbReference type="ARBA" id="ARBA00023002"/>
    </source>
</evidence>
<feature type="domain" description="Ketoreductase" evidence="4">
    <location>
        <begin position="3"/>
        <end position="184"/>
    </location>
</feature>
<evidence type="ECO:0000259" key="4">
    <source>
        <dbReference type="SMART" id="SM00822"/>
    </source>
</evidence>
<dbReference type="InterPro" id="IPR036291">
    <property type="entry name" value="NAD(P)-bd_dom_sf"/>
</dbReference>
<organism evidence="5 6">
    <name type="scientific">Rhizobium sophoriradicis</name>
    <dbReference type="NCBI Taxonomy" id="1535245"/>
    <lineage>
        <taxon>Bacteria</taxon>
        <taxon>Pseudomonadati</taxon>
        <taxon>Pseudomonadota</taxon>
        <taxon>Alphaproteobacteria</taxon>
        <taxon>Hyphomicrobiales</taxon>
        <taxon>Rhizobiaceae</taxon>
        <taxon>Rhizobium/Agrobacterium group</taxon>
        <taxon>Rhizobium</taxon>
    </lineage>
</organism>